<reference evidence="2 3" key="1">
    <citation type="journal article" date="2019" name="Int. J. Syst. Evol. Microbiol.">
        <title>The Global Catalogue of Microorganisms (GCM) 10K type strain sequencing project: providing services to taxonomists for standard genome sequencing and annotation.</title>
        <authorList>
            <consortium name="The Broad Institute Genomics Platform"/>
            <consortium name="The Broad Institute Genome Sequencing Center for Infectious Disease"/>
            <person name="Wu L."/>
            <person name="Ma J."/>
        </authorList>
    </citation>
    <scope>NUCLEOTIDE SEQUENCE [LARGE SCALE GENOMIC DNA]</scope>
    <source>
        <strain evidence="2 3">JCM 16013</strain>
    </source>
</reference>
<feature type="transmembrane region" description="Helical" evidence="1">
    <location>
        <begin position="50"/>
        <end position="70"/>
    </location>
</feature>
<keyword evidence="1" id="KW-0472">Membrane</keyword>
<evidence type="ECO:0000256" key="1">
    <source>
        <dbReference type="SAM" id="Phobius"/>
    </source>
</evidence>
<dbReference type="RefSeq" id="WP_344662184.1">
    <property type="nucleotide sequence ID" value="NZ_BAAAQM010000068.1"/>
</dbReference>
<name>A0ABN2T6X9_9ACTN</name>
<keyword evidence="3" id="KW-1185">Reference proteome</keyword>
<sequence>MSTSKTWAARAVAGTTRPGAATKTTVTAASVTARPKTRTTESERLMQQGLGLAGSLLMPLGLIAIGLGWFGAAHTPYTFEQVAYLVSGGIGGLALTTLGGFLFFGSWLARIAHQQRQQTELLAGEIARLADAILTLEGGE</sequence>
<accession>A0ABN2T6X9</accession>
<feature type="transmembrane region" description="Helical" evidence="1">
    <location>
        <begin position="82"/>
        <end position="109"/>
    </location>
</feature>
<evidence type="ECO:0000313" key="3">
    <source>
        <dbReference type="Proteomes" id="UP001499854"/>
    </source>
</evidence>
<organism evidence="2 3">
    <name type="scientific">Catenulispora subtropica</name>
    <dbReference type="NCBI Taxonomy" id="450798"/>
    <lineage>
        <taxon>Bacteria</taxon>
        <taxon>Bacillati</taxon>
        <taxon>Actinomycetota</taxon>
        <taxon>Actinomycetes</taxon>
        <taxon>Catenulisporales</taxon>
        <taxon>Catenulisporaceae</taxon>
        <taxon>Catenulispora</taxon>
    </lineage>
</organism>
<dbReference type="EMBL" id="BAAAQM010000068">
    <property type="protein sequence ID" value="GAA2000446.1"/>
    <property type="molecule type" value="Genomic_DNA"/>
</dbReference>
<keyword evidence="1" id="KW-1133">Transmembrane helix</keyword>
<keyword evidence="1" id="KW-0812">Transmembrane</keyword>
<evidence type="ECO:0008006" key="4">
    <source>
        <dbReference type="Google" id="ProtNLM"/>
    </source>
</evidence>
<gene>
    <name evidence="2" type="ORF">GCM10009838_77450</name>
</gene>
<proteinExistence type="predicted"/>
<dbReference type="Proteomes" id="UP001499854">
    <property type="component" value="Unassembled WGS sequence"/>
</dbReference>
<evidence type="ECO:0000313" key="2">
    <source>
        <dbReference type="EMBL" id="GAA2000446.1"/>
    </source>
</evidence>
<protein>
    <recommendedName>
        <fullName evidence="4">Integral membrane protein</fullName>
    </recommendedName>
</protein>
<comment type="caution">
    <text evidence="2">The sequence shown here is derived from an EMBL/GenBank/DDBJ whole genome shotgun (WGS) entry which is preliminary data.</text>
</comment>